<dbReference type="EMBL" id="LYPA01000022">
    <property type="protein sequence ID" value="OBR69052.1"/>
    <property type="molecule type" value="Genomic_DNA"/>
</dbReference>
<reference evidence="1 2" key="1">
    <citation type="submission" date="2016-05" db="EMBL/GenBank/DDBJ databases">
        <title>Paenibacillus oryzae. sp. nov., isolated from the rice root.</title>
        <authorList>
            <person name="Zhang J."/>
            <person name="Zhang X."/>
        </authorList>
    </citation>
    <scope>NUCLEOTIDE SEQUENCE [LARGE SCALE GENOMIC DNA]</scope>
    <source>
        <strain evidence="1 2">1DrF-4</strain>
    </source>
</reference>
<evidence type="ECO:0000313" key="2">
    <source>
        <dbReference type="Proteomes" id="UP000092024"/>
    </source>
</evidence>
<comment type="caution">
    <text evidence="1">The sequence shown here is derived from an EMBL/GenBank/DDBJ whole genome shotgun (WGS) entry which is preliminary data.</text>
</comment>
<protein>
    <submittedName>
        <fullName evidence="1">Uncharacterized protein</fullName>
    </submittedName>
</protein>
<proteinExistence type="predicted"/>
<dbReference type="AlphaFoldDB" id="A0A1A5YTV4"/>
<gene>
    <name evidence="1" type="ORF">A7K91_11115</name>
</gene>
<dbReference type="Proteomes" id="UP000092024">
    <property type="component" value="Unassembled WGS sequence"/>
</dbReference>
<accession>A0A1A5YTV4</accession>
<name>A0A1A5YTV4_9BACL</name>
<organism evidence="1 2">
    <name type="scientific">Paenibacillus oryzae</name>
    <dbReference type="NCBI Taxonomy" id="1844972"/>
    <lineage>
        <taxon>Bacteria</taxon>
        <taxon>Bacillati</taxon>
        <taxon>Bacillota</taxon>
        <taxon>Bacilli</taxon>
        <taxon>Bacillales</taxon>
        <taxon>Paenibacillaceae</taxon>
        <taxon>Paenibacillus</taxon>
    </lineage>
</organism>
<evidence type="ECO:0000313" key="1">
    <source>
        <dbReference type="EMBL" id="OBR69052.1"/>
    </source>
</evidence>
<sequence length="74" mass="8579">MGMFPVHEHNRAAVSESHLPGPLPLTLVDRLPPSRLAWQRPRQTTVPFADIIHHYKRLAEESNKFLLNECRLNK</sequence>
<keyword evidence="2" id="KW-1185">Reference proteome</keyword>